<dbReference type="Proteomes" id="UP000608513">
    <property type="component" value="Unassembled WGS sequence"/>
</dbReference>
<dbReference type="Gene3D" id="3.10.290.30">
    <property type="entry name" value="MM3350-like"/>
    <property type="match status" value="1"/>
</dbReference>
<dbReference type="Pfam" id="PF07929">
    <property type="entry name" value="PRiA4_ORF3"/>
    <property type="match status" value="1"/>
</dbReference>
<sequence length="197" mass="22634">MVTRKTGPDRRIAPQHVYQLLVRLADIEPAIWRRLWVPGTLTLAKLDRVIQAAMGWTNSHLHAFQIADRRYGVRNDEWGLDGDLLEDKRFRLDDVLGSAIQEFEYVYDFGDDWRHLIKIEQVLQPLEDVNTWPMCLAGANACPPEDVGGTPGYMDFLQAMRDPAHVEHGAMWLWWGGPFDPNGFDLNAANLALRRLR</sequence>
<evidence type="ECO:0000313" key="2">
    <source>
        <dbReference type="EMBL" id="MBC5784859.1"/>
    </source>
</evidence>
<comment type="caution">
    <text evidence="2">The sequence shown here is derived from an EMBL/GenBank/DDBJ whole genome shotgun (WGS) entry which is preliminary data.</text>
</comment>
<gene>
    <name evidence="2" type="ORF">H8N03_18065</name>
</gene>
<organism evidence="2 3">
    <name type="scientific">Ramlibacter cellulosilyticus</name>
    <dbReference type="NCBI Taxonomy" id="2764187"/>
    <lineage>
        <taxon>Bacteria</taxon>
        <taxon>Pseudomonadati</taxon>
        <taxon>Pseudomonadota</taxon>
        <taxon>Betaproteobacteria</taxon>
        <taxon>Burkholderiales</taxon>
        <taxon>Comamonadaceae</taxon>
        <taxon>Ramlibacter</taxon>
    </lineage>
</organism>
<evidence type="ECO:0000259" key="1">
    <source>
        <dbReference type="Pfam" id="PF07929"/>
    </source>
</evidence>
<accession>A0A923MUG0</accession>
<dbReference type="AlphaFoldDB" id="A0A923MUG0"/>
<feature type="domain" description="Plasmid pRiA4b Orf3-like" evidence="1">
    <location>
        <begin position="17"/>
        <end position="187"/>
    </location>
</feature>
<dbReference type="SUPFAM" id="SSF159941">
    <property type="entry name" value="MM3350-like"/>
    <property type="match status" value="1"/>
</dbReference>
<reference evidence="2" key="1">
    <citation type="submission" date="2020-08" db="EMBL/GenBank/DDBJ databases">
        <title>Ramlibacter sp. USB13 16S ribosomal RNA gene genome sequencing and assembly.</title>
        <authorList>
            <person name="Kang M."/>
        </authorList>
    </citation>
    <scope>NUCLEOTIDE SEQUENCE</scope>
    <source>
        <strain evidence="2">USB13</strain>
    </source>
</reference>
<dbReference type="RefSeq" id="WP_187077604.1">
    <property type="nucleotide sequence ID" value="NZ_JACORT010000008.1"/>
</dbReference>
<dbReference type="EMBL" id="JACORT010000008">
    <property type="protein sequence ID" value="MBC5784859.1"/>
    <property type="molecule type" value="Genomic_DNA"/>
</dbReference>
<dbReference type="PANTHER" id="PTHR41878:SF1">
    <property type="entry name" value="TNPR PROTEIN"/>
    <property type="match status" value="1"/>
</dbReference>
<protein>
    <submittedName>
        <fullName evidence="2">Plasmid pRiA4b ORF-3 family protein</fullName>
    </submittedName>
</protein>
<dbReference type="InterPro" id="IPR024047">
    <property type="entry name" value="MM3350-like_sf"/>
</dbReference>
<proteinExistence type="predicted"/>
<dbReference type="InterPro" id="IPR012912">
    <property type="entry name" value="Plasmid_pRiA4b_Orf3-like"/>
</dbReference>
<name>A0A923MUG0_9BURK</name>
<evidence type="ECO:0000313" key="3">
    <source>
        <dbReference type="Proteomes" id="UP000608513"/>
    </source>
</evidence>
<keyword evidence="3" id="KW-1185">Reference proteome</keyword>
<dbReference type="PANTHER" id="PTHR41878">
    <property type="entry name" value="LEXA REPRESSOR-RELATED"/>
    <property type="match status" value="1"/>
</dbReference>